<keyword evidence="2" id="KW-1133">Transmembrane helix</keyword>
<reference evidence="3 4" key="1">
    <citation type="journal article" date="2014" name="J. Microbiol.">
        <title>Diaminobutyricibacter tongyongensis gen. nov., sp. nov. and Homoserinibacter gongjuensis gen. nov., sp. nov. belong to the family Microbacteriaceae.</title>
        <authorList>
            <person name="Kim S.J."/>
            <person name="Ahn J.H."/>
            <person name="Weon H.Y."/>
            <person name="Hamada M."/>
            <person name="Suzuki K."/>
            <person name="Kwon S.W."/>
        </authorList>
    </citation>
    <scope>NUCLEOTIDE SEQUENCE [LARGE SCALE GENOMIC DNA]</scope>
    <source>
        <strain evidence="3 4">NBRC 108724</strain>
    </source>
</reference>
<feature type="transmembrane region" description="Helical" evidence="2">
    <location>
        <begin position="72"/>
        <end position="90"/>
    </location>
</feature>
<keyword evidence="4" id="KW-1185">Reference proteome</keyword>
<dbReference type="AlphaFoldDB" id="A0A6L9XUM5"/>
<dbReference type="Proteomes" id="UP000474967">
    <property type="component" value="Unassembled WGS sequence"/>
</dbReference>
<proteinExistence type="predicted"/>
<name>A0A6L9XUM5_9MICO</name>
<evidence type="ECO:0000256" key="1">
    <source>
        <dbReference type="SAM" id="MobiDB-lite"/>
    </source>
</evidence>
<accession>A0A6L9XUM5</accession>
<evidence type="ECO:0000256" key="2">
    <source>
        <dbReference type="SAM" id="Phobius"/>
    </source>
</evidence>
<organism evidence="3 4">
    <name type="scientific">Leifsonia tongyongensis</name>
    <dbReference type="NCBI Taxonomy" id="1268043"/>
    <lineage>
        <taxon>Bacteria</taxon>
        <taxon>Bacillati</taxon>
        <taxon>Actinomycetota</taxon>
        <taxon>Actinomycetes</taxon>
        <taxon>Micrococcales</taxon>
        <taxon>Microbacteriaceae</taxon>
        <taxon>Leifsonia</taxon>
    </lineage>
</organism>
<feature type="compositionally biased region" description="Polar residues" evidence="1">
    <location>
        <begin position="1"/>
        <end position="12"/>
    </location>
</feature>
<evidence type="ECO:0000313" key="3">
    <source>
        <dbReference type="EMBL" id="NEN04718.1"/>
    </source>
</evidence>
<keyword evidence="2" id="KW-0472">Membrane</keyword>
<sequence length="300" mass="30774">MSDPTQPESEQPPTIPVEPPAALMPPTPPAPPAYPVQQQAPTQTPVATYQNPPYGEPTPGIPVTLVKEKTNGLAVTSLVLGIIAFVLAFIPFVNFFAAFVALVGLALGIVAIFQKRASKPIAITGTILSFVAGVLSIILIVAYAAAFVNAVDDTVSKPVASAAAGASAAPSAAPADTNFKFGQTVTYKDGLAITVSTPTPFTPSDSAAGATQAKNIVFTITVKNGTAKNYDPLVYTSLSSGGTEADSIFDVGGDIGNAPTTTILAGQSTTWKEAYSVADPAHLVMDVNPGFGYNKSTFTN</sequence>
<feature type="transmembrane region" description="Helical" evidence="2">
    <location>
        <begin position="96"/>
        <end position="113"/>
    </location>
</feature>
<dbReference type="RefSeq" id="WP_163287818.1">
    <property type="nucleotide sequence ID" value="NZ_JAAGWY010000001.1"/>
</dbReference>
<feature type="transmembrane region" description="Helical" evidence="2">
    <location>
        <begin position="125"/>
        <end position="148"/>
    </location>
</feature>
<feature type="region of interest" description="Disordered" evidence="1">
    <location>
        <begin position="1"/>
        <end position="53"/>
    </location>
</feature>
<feature type="compositionally biased region" description="Pro residues" evidence="1">
    <location>
        <begin position="13"/>
        <end position="34"/>
    </location>
</feature>
<protein>
    <submittedName>
        <fullName evidence="3">DUF4190 domain-containing protein</fullName>
    </submittedName>
</protein>
<feature type="compositionally biased region" description="Low complexity" evidence="1">
    <location>
        <begin position="35"/>
        <end position="48"/>
    </location>
</feature>
<comment type="caution">
    <text evidence="3">The sequence shown here is derived from an EMBL/GenBank/DDBJ whole genome shotgun (WGS) entry which is preliminary data.</text>
</comment>
<gene>
    <name evidence="3" type="ORF">G3T36_02435</name>
</gene>
<keyword evidence="2" id="KW-0812">Transmembrane</keyword>
<evidence type="ECO:0000313" key="4">
    <source>
        <dbReference type="Proteomes" id="UP000474967"/>
    </source>
</evidence>
<dbReference type="EMBL" id="JAAGWY010000001">
    <property type="protein sequence ID" value="NEN04718.1"/>
    <property type="molecule type" value="Genomic_DNA"/>
</dbReference>